<evidence type="ECO:0000313" key="3">
    <source>
        <dbReference type="Proteomes" id="UP001162741"/>
    </source>
</evidence>
<dbReference type="RefSeq" id="WP_264283572.1">
    <property type="nucleotide sequence ID" value="NZ_CP107006.1"/>
</dbReference>
<dbReference type="Pfam" id="PF13692">
    <property type="entry name" value="Glyco_trans_1_4"/>
    <property type="match status" value="1"/>
</dbReference>
<name>A0ABY6J898_9BACT</name>
<protein>
    <submittedName>
        <fullName evidence="2">Glycosyltransferase family 4 protein</fullName>
    </submittedName>
</protein>
<accession>A0ABY6J898</accession>
<reference evidence="2" key="1">
    <citation type="submission" date="2022-10" db="EMBL/GenBank/DDBJ databases">
        <title>Chitinophaga sp. nov., isolated from soil.</title>
        <authorList>
            <person name="Jeon C.O."/>
        </authorList>
    </citation>
    <scope>NUCLEOTIDE SEQUENCE</scope>
    <source>
        <strain evidence="2">R8</strain>
    </source>
</reference>
<keyword evidence="1" id="KW-0472">Membrane</keyword>
<dbReference type="PANTHER" id="PTHR12526:SF637">
    <property type="entry name" value="GLYCOSYLTRANSFERASE EPSF-RELATED"/>
    <property type="match status" value="1"/>
</dbReference>
<keyword evidence="3" id="KW-1185">Reference proteome</keyword>
<dbReference type="PANTHER" id="PTHR12526">
    <property type="entry name" value="GLYCOSYLTRANSFERASE"/>
    <property type="match status" value="1"/>
</dbReference>
<evidence type="ECO:0000256" key="1">
    <source>
        <dbReference type="SAM" id="Phobius"/>
    </source>
</evidence>
<keyword evidence="1" id="KW-1133">Transmembrane helix</keyword>
<dbReference type="Gene3D" id="3.40.50.2000">
    <property type="entry name" value="Glycogen Phosphorylase B"/>
    <property type="match status" value="2"/>
</dbReference>
<dbReference type="SUPFAM" id="SSF53756">
    <property type="entry name" value="UDP-Glycosyltransferase/glycogen phosphorylase"/>
    <property type="match status" value="1"/>
</dbReference>
<keyword evidence="1" id="KW-0812">Transmembrane</keyword>
<dbReference type="Proteomes" id="UP001162741">
    <property type="component" value="Chromosome"/>
</dbReference>
<dbReference type="Pfam" id="PF16994">
    <property type="entry name" value="Glyco_trans_4_5"/>
    <property type="match status" value="1"/>
</dbReference>
<gene>
    <name evidence="2" type="ORF">MKQ68_12390</name>
</gene>
<evidence type="ECO:0000313" key="2">
    <source>
        <dbReference type="EMBL" id="UYQ95899.1"/>
    </source>
</evidence>
<sequence length="386" mass="42663">MDRKRIVFIGHISNLSGAPILLLNLIALLKKHGEADMELVVARGGPLVTKYGELTTVLVLKPEGYGKGNPFKRFREIVRNRLDMRRFRAMVRKADLVISNTVVNGDLIQAVLGTGKPVITYAHELEAVVADYLKMGLANASVYDARRVAYPSLAVRDSLIHKFNVPAEVLMPLAYYFPVDEKLLSNESAIREHRAGLRRRFNIGDHDMLIGGMGVASYRKGTDIFLRVAAAVMAANPRIQFRWIGNFEHAQAEEELDAVLAETGLQKAAIFTGPLAHHYYNTAAFDLLFLSSREDPYPLVVLEAAFMQVPAICYEGAGGMPEFVQDDAGWLIPGFSVDAAAQSILRLYDQQEAIAAKGACARQKALQLHASDEVILQQFRALTSLQ</sequence>
<feature type="transmembrane region" description="Helical" evidence="1">
    <location>
        <begin position="6"/>
        <end position="29"/>
    </location>
</feature>
<dbReference type="CDD" id="cd03801">
    <property type="entry name" value="GT4_PimA-like"/>
    <property type="match status" value="1"/>
</dbReference>
<proteinExistence type="predicted"/>
<organism evidence="2 3">
    <name type="scientific">Chitinophaga horti</name>
    <dbReference type="NCBI Taxonomy" id="2920382"/>
    <lineage>
        <taxon>Bacteria</taxon>
        <taxon>Pseudomonadati</taxon>
        <taxon>Bacteroidota</taxon>
        <taxon>Chitinophagia</taxon>
        <taxon>Chitinophagales</taxon>
        <taxon>Chitinophagaceae</taxon>
        <taxon>Chitinophaga</taxon>
    </lineage>
</organism>
<dbReference type="InterPro" id="IPR041693">
    <property type="entry name" value="Glyco_trans_4_5"/>
</dbReference>
<dbReference type="EMBL" id="CP107006">
    <property type="protein sequence ID" value="UYQ95899.1"/>
    <property type="molecule type" value="Genomic_DNA"/>
</dbReference>